<feature type="transmembrane region" description="Helical" evidence="2">
    <location>
        <begin position="670"/>
        <end position="689"/>
    </location>
</feature>
<dbReference type="PRINTS" id="PR00702">
    <property type="entry name" value="ACRIFLAVINRP"/>
</dbReference>
<feature type="transmembrane region" description="Helical" evidence="2">
    <location>
        <begin position="1087"/>
        <end position="1111"/>
    </location>
</feature>
<dbReference type="SUPFAM" id="SSF82693">
    <property type="entry name" value="Multidrug efflux transporter AcrB pore domain, PN1, PN2, PC1 and PC2 subdomains"/>
    <property type="match status" value="2"/>
</dbReference>
<dbReference type="PANTHER" id="PTHR32063:SF0">
    <property type="entry name" value="SWARMING MOTILITY PROTEIN SWRC"/>
    <property type="match status" value="1"/>
</dbReference>
<name>A0A6N2YIY8_9FIRM</name>
<keyword evidence="2" id="KW-0812">Transmembrane</keyword>
<dbReference type="Pfam" id="PF00873">
    <property type="entry name" value="ACR_tran"/>
    <property type="match status" value="2"/>
</dbReference>
<reference evidence="3" key="1">
    <citation type="submission" date="2019-11" db="EMBL/GenBank/DDBJ databases">
        <authorList>
            <person name="Feng L."/>
        </authorList>
    </citation>
    <scope>NUCLEOTIDE SEQUENCE</scope>
    <source>
        <strain evidence="3">IbartlettiiLFYP30</strain>
    </source>
</reference>
<organism evidence="3">
    <name type="scientific">Intestinibacter bartlettii</name>
    <dbReference type="NCBI Taxonomy" id="261299"/>
    <lineage>
        <taxon>Bacteria</taxon>
        <taxon>Bacillati</taxon>
        <taxon>Bacillota</taxon>
        <taxon>Clostridia</taxon>
        <taxon>Peptostreptococcales</taxon>
        <taxon>Peptostreptococcaceae</taxon>
        <taxon>Intestinibacter</taxon>
    </lineage>
</organism>
<sequence>MLPKFSVKKPLTVFVAMILVLVLGVVSFTKMTTDLLPSMNLPYVIAYTPYPGASPEKVENTVTNPLEEVFSTVSGVENVTSISNENVSMVILEFSQDTNMDSAMIDLNGQVDLVKSKFDDTVGSTTLMKLNPDMMPIMMVSVDVDGMSQEEISTYVNDEIIPSLERIEGVASVSATGLVESQLQIALDTDKIDSLNKKIKANINSELDKNEKKIDDGISKLDKSEKELDKKSKEQISKLSEASVELESGLSQLSSAIAQIQMMDSVGDSLNPTISDAKKALNDSESKLKDFKNKLKIAEQNGLDTSILKENIASLESTIKTIKISIENAEKGLNSSSASLGQLQAQQKELKSQKKQLETAKSTLNQELTKASIKIIQGKSQLESAKQELNKSREEALKSADLSSKITPDMINSVLTAENFSMPAGYVSDDTKQYSVKVGDKFTSIDQVEDLLLMSIDGIGDIYLKDIADIKYENNVSKSYTNVNGNPGIMLSIEKTSTASTSSVCDKLNQTIDSLTNGNDKLHILSLMDQGIYIDMVINSILDNLLYGGILAIIVLLVFLRSIKPTVIIAFSIPMSLLFAVVLMYFTDISLNMISLSGLSLGVGMLVDNSIVVIENIYRMRNNGVSRYKAAVYGAKQVSGAIFASTLTTICVFLPIVFTDGITKQIFTDMGLTIAYSLIASLIIALTLVPCMASKLLTSADEKEHRWFDKFVDFYETLLEKALSHKSIVLVSALILLCFAGFSATRMGTAFMPDMSSTQMTATISPKEGQELTDDDLQKISDDFVKIVGKIDDVEGVGAMNGSGTMIGMSSSGSSNSMSVYIVLKEDMKHSNKEIAKMIKDDTSSLNCDISVNESTMDMGSMVGSGINIQIKGDNLDKLQDISKDMVDILKNTDGAIDIKSSLDNSEVEQRVSVNKDEAMKYGLTVAQVYQQISEKLKSETTSTTITSNSNDLAVVIKNNTSETTIKDLKLLEIKGTKNNKDAKVKLNKIATITNATTPASINHKNQTRYMTVSASVDEDHNIGLISRDIQSKIDDYNTPNGYEVELTGENETINSTMKDLVLMILLAIVFIYLIMVAQFQSLLSPFIVMFTIPLAFTGGLLGLLVTRQILSVTSMLGFLILAGIVVNNGIVFVDYVNQLRLDGVDKRTALLETGRARIRPILMTAMTTILAMSTMALGVGMGSELSQGLSIVTIGGLLYATLLTLFIVPILYDIFHRREMKKIIIDDED</sequence>
<dbReference type="GO" id="GO:0042910">
    <property type="term" value="F:xenobiotic transmembrane transporter activity"/>
    <property type="evidence" value="ECO:0007669"/>
    <property type="project" value="TreeGrafter"/>
</dbReference>
<dbReference type="InterPro" id="IPR027463">
    <property type="entry name" value="AcrB_DN_DC_subdom"/>
</dbReference>
<evidence type="ECO:0000313" key="3">
    <source>
        <dbReference type="EMBL" id="VYT66825.1"/>
    </source>
</evidence>
<dbReference type="EMBL" id="CACRUE010000005">
    <property type="protein sequence ID" value="VYT66825.1"/>
    <property type="molecule type" value="Genomic_DNA"/>
</dbReference>
<dbReference type="Gene3D" id="3.30.70.1430">
    <property type="entry name" value="Multidrug efflux transporter AcrB pore domain"/>
    <property type="match status" value="2"/>
</dbReference>
<dbReference type="AlphaFoldDB" id="A0A6N2YIY8"/>
<feature type="transmembrane region" description="Helical" evidence="2">
    <location>
        <begin position="567"/>
        <end position="587"/>
    </location>
</feature>
<dbReference type="Gene3D" id="1.20.1640.10">
    <property type="entry name" value="Multidrug efflux transporter AcrB transmembrane domain"/>
    <property type="match status" value="3"/>
</dbReference>
<dbReference type="Gene3D" id="3.30.70.1320">
    <property type="entry name" value="Multidrug efflux transporter AcrB pore domain like"/>
    <property type="match status" value="2"/>
</dbReference>
<dbReference type="SUPFAM" id="SSF82714">
    <property type="entry name" value="Multidrug efflux transporter AcrB TolC docking domain, DN and DC subdomains"/>
    <property type="match status" value="2"/>
</dbReference>
<dbReference type="GO" id="GO:0005886">
    <property type="term" value="C:plasma membrane"/>
    <property type="evidence" value="ECO:0007669"/>
    <property type="project" value="TreeGrafter"/>
</dbReference>
<feature type="transmembrane region" description="Helical" evidence="2">
    <location>
        <begin position="1192"/>
        <end position="1213"/>
    </location>
</feature>
<keyword evidence="2" id="KW-0472">Membrane</keyword>
<evidence type="ECO:0000256" key="1">
    <source>
        <dbReference type="SAM" id="Coils"/>
    </source>
</evidence>
<feature type="coiled-coil region" evidence="1">
    <location>
        <begin position="274"/>
        <end position="301"/>
    </location>
</feature>
<feature type="transmembrane region" description="Helical" evidence="2">
    <location>
        <begin position="638"/>
        <end position="658"/>
    </location>
</feature>
<dbReference type="SUPFAM" id="SSF57997">
    <property type="entry name" value="Tropomyosin"/>
    <property type="match status" value="1"/>
</dbReference>
<accession>A0A6N2YIY8</accession>
<feature type="transmembrane region" description="Helical" evidence="2">
    <location>
        <begin position="1117"/>
        <end position="1138"/>
    </location>
</feature>
<feature type="transmembrane region" description="Helical" evidence="2">
    <location>
        <begin position="1159"/>
        <end position="1180"/>
    </location>
</feature>
<protein>
    <submittedName>
        <fullName evidence="3">Swarming motility protein SwrC</fullName>
    </submittedName>
</protein>
<feature type="coiled-coil region" evidence="1">
    <location>
        <begin position="207"/>
        <end position="234"/>
    </location>
</feature>
<feature type="transmembrane region" description="Helical" evidence="2">
    <location>
        <begin position="593"/>
        <end position="618"/>
    </location>
</feature>
<feature type="transmembrane region" description="Helical" evidence="2">
    <location>
        <begin position="1061"/>
        <end position="1080"/>
    </location>
</feature>
<keyword evidence="1" id="KW-0175">Coiled coil</keyword>
<keyword evidence="2" id="KW-1133">Transmembrane helix</keyword>
<dbReference type="InterPro" id="IPR001036">
    <property type="entry name" value="Acrflvin-R"/>
</dbReference>
<dbReference type="SUPFAM" id="SSF82866">
    <property type="entry name" value="Multidrug efflux transporter AcrB transmembrane domain"/>
    <property type="match status" value="2"/>
</dbReference>
<proteinExistence type="predicted"/>
<feature type="transmembrane region" description="Helical" evidence="2">
    <location>
        <begin position="544"/>
        <end position="560"/>
    </location>
</feature>
<gene>
    <name evidence="3" type="primary">swrC</name>
    <name evidence="3" type="ORF">IBLFYP30_00868</name>
</gene>
<dbReference type="PANTHER" id="PTHR32063">
    <property type="match status" value="1"/>
</dbReference>
<dbReference type="Gene3D" id="3.30.70.1440">
    <property type="entry name" value="Multidrug efflux transporter AcrB pore domain"/>
    <property type="match status" value="1"/>
</dbReference>
<evidence type="ECO:0000256" key="2">
    <source>
        <dbReference type="SAM" id="Phobius"/>
    </source>
</evidence>
<feature type="transmembrane region" description="Helical" evidence="2">
    <location>
        <begin position="728"/>
        <end position="752"/>
    </location>
</feature>
<feature type="coiled-coil region" evidence="1">
    <location>
        <begin position="340"/>
        <end position="402"/>
    </location>
</feature>
<dbReference type="Gene3D" id="3.30.2090.10">
    <property type="entry name" value="Multidrug efflux transporter AcrB TolC docking domain, DN and DC subdomains"/>
    <property type="match status" value="3"/>
</dbReference>